<evidence type="ECO:0000313" key="1">
    <source>
        <dbReference type="EMBL" id="MEZ8089778.1"/>
    </source>
</evidence>
<evidence type="ECO:0000313" key="2">
    <source>
        <dbReference type="Proteomes" id="UP001569177"/>
    </source>
</evidence>
<protein>
    <submittedName>
        <fullName evidence="1">Uncharacterized protein</fullName>
    </submittedName>
</protein>
<organism evidence="1 2">
    <name type="scientific">Vibrio kanaloae</name>
    <dbReference type="NCBI Taxonomy" id="170673"/>
    <lineage>
        <taxon>Bacteria</taxon>
        <taxon>Pseudomonadati</taxon>
        <taxon>Pseudomonadota</taxon>
        <taxon>Gammaproteobacteria</taxon>
        <taxon>Vibrionales</taxon>
        <taxon>Vibrionaceae</taxon>
        <taxon>Vibrio</taxon>
    </lineage>
</organism>
<keyword evidence="2" id="KW-1185">Reference proteome</keyword>
<reference evidence="1 2" key="1">
    <citation type="submission" date="2024-06" db="EMBL/GenBank/DDBJ databases">
        <authorList>
            <person name="Steensen K."/>
            <person name="Seneca J."/>
            <person name="Bartlau N."/>
            <person name="Yu A.X."/>
            <person name="Polz M.F."/>
        </authorList>
    </citation>
    <scope>NUCLEOTIDE SEQUENCE [LARGE SCALE GENOMIC DNA]</scope>
    <source>
        <strain evidence="1 2">5S240</strain>
    </source>
</reference>
<dbReference type="Proteomes" id="UP001569177">
    <property type="component" value="Unassembled WGS sequence"/>
</dbReference>
<comment type="caution">
    <text evidence="1">The sequence shown here is derived from an EMBL/GenBank/DDBJ whole genome shotgun (WGS) entry which is preliminary data.</text>
</comment>
<proteinExistence type="predicted"/>
<gene>
    <name evidence="1" type="ORF">ACED24_06920</name>
</gene>
<dbReference type="RefSeq" id="WP_017058564.1">
    <property type="nucleotide sequence ID" value="NZ_JBGONX010000007.1"/>
</dbReference>
<accession>A0ABV4LD16</accession>
<sequence length="69" mass="8220">MGNINRTEYHELDLLLWDMHIKFIAPKVALSIYEKRWAFVDQKKINPNERKLLDRLINEFGNGCFMPAI</sequence>
<dbReference type="EMBL" id="JBGOOJ010000004">
    <property type="protein sequence ID" value="MEZ8089778.1"/>
    <property type="molecule type" value="Genomic_DNA"/>
</dbReference>
<name>A0ABV4LD16_9VIBR</name>